<reference evidence="1 2" key="1">
    <citation type="journal article" date="2018" name="Mol. Biol. Evol.">
        <title>Broad Genomic Sampling Reveals a Smut Pathogenic Ancestry of the Fungal Clade Ustilaginomycotina.</title>
        <authorList>
            <person name="Kijpornyongpan T."/>
            <person name="Mondo S.J."/>
            <person name="Barry K."/>
            <person name="Sandor L."/>
            <person name="Lee J."/>
            <person name="Lipzen A."/>
            <person name="Pangilinan J."/>
            <person name="LaButti K."/>
            <person name="Hainaut M."/>
            <person name="Henrissat B."/>
            <person name="Grigoriev I.V."/>
            <person name="Spatafora J.W."/>
            <person name="Aime M.C."/>
        </authorList>
    </citation>
    <scope>NUCLEOTIDE SEQUENCE [LARGE SCALE GENOMIC DNA]</scope>
    <source>
        <strain evidence="1 2">SA 807</strain>
    </source>
</reference>
<protein>
    <submittedName>
        <fullName evidence="1">DHS-like NAD/FAD-binding domain-containing protein</fullName>
    </submittedName>
</protein>
<name>A0ACD0NXJ3_9BASI</name>
<gene>
    <name evidence="1" type="ORF">IE53DRAFT_330023</name>
</gene>
<dbReference type="Proteomes" id="UP000245626">
    <property type="component" value="Unassembled WGS sequence"/>
</dbReference>
<organism evidence="1 2">
    <name type="scientific">Violaceomyces palustris</name>
    <dbReference type="NCBI Taxonomy" id="1673888"/>
    <lineage>
        <taxon>Eukaryota</taxon>
        <taxon>Fungi</taxon>
        <taxon>Dikarya</taxon>
        <taxon>Basidiomycota</taxon>
        <taxon>Ustilaginomycotina</taxon>
        <taxon>Ustilaginomycetes</taxon>
        <taxon>Violaceomycetales</taxon>
        <taxon>Violaceomycetaceae</taxon>
        <taxon>Violaceomyces</taxon>
    </lineage>
</organism>
<proteinExistence type="predicted"/>
<evidence type="ECO:0000313" key="2">
    <source>
        <dbReference type="Proteomes" id="UP000245626"/>
    </source>
</evidence>
<dbReference type="EMBL" id="KZ819919">
    <property type="protein sequence ID" value="PWN50560.1"/>
    <property type="molecule type" value="Genomic_DNA"/>
</dbReference>
<evidence type="ECO:0000313" key="1">
    <source>
        <dbReference type="EMBL" id="PWN50560.1"/>
    </source>
</evidence>
<sequence>MASISQSQLRSFKAALKEAKKPVALAGAGLSAASGIPTFRGAGGLWREHDALSLATPEAFSMDPSKVWQFYHYRRETCLRASPNSAHRCLAKLLSPSQRSKYLPSSGSLHLITQNVDGLSARAGTEIGEDHVTSGGILEMHGSLFRTVCTSCNDVRPNFESPISEGLRGTEDPSLEYRETPLEGLPRCENLTRWSRSIQPCRGLLRPGVVWFGESIPALDEIYEILEGCDLIMVLGTSSTVYPAAGFAGQVKMNGGRVAVFNLECGPQDRIHADWLFQGAVEELLPLALGIETQ</sequence>
<accession>A0ACD0NXJ3</accession>
<keyword evidence="2" id="KW-1185">Reference proteome</keyword>